<dbReference type="Proteomes" id="UP001162164">
    <property type="component" value="Unassembled WGS sequence"/>
</dbReference>
<name>A0ABQ9JRL1_9CUCU</name>
<reference evidence="2" key="1">
    <citation type="journal article" date="2023" name="Insect Mol. Biol.">
        <title>Genome sequencing provides insights into the evolution of gene families encoding plant cell wall-degrading enzymes in longhorned beetles.</title>
        <authorList>
            <person name="Shin N.R."/>
            <person name="Okamura Y."/>
            <person name="Kirsch R."/>
            <person name="Pauchet Y."/>
        </authorList>
    </citation>
    <scope>NUCLEOTIDE SEQUENCE</scope>
    <source>
        <strain evidence="2">MMC_N1</strain>
    </source>
</reference>
<evidence type="ECO:0000313" key="2">
    <source>
        <dbReference type="EMBL" id="KAJ8980501.1"/>
    </source>
</evidence>
<accession>A0ABQ9JRL1</accession>
<organism evidence="2 3">
    <name type="scientific">Molorchus minor</name>
    <dbReference type="NCBI Taxonomy" id="1323400"/>
    <lineage>
        <taxon>Eukaryota</taxon>
        <taxon>Metazoa</taxon>
        <taxon>Ecdysozoa</taxon>
        <taxon>Arthropoda</taxon>
        <taxon>Hexapoda</taxon>
        <taxon>Insecta</taxon>
        <taxon>Pterygota</taxon>
        <taxon>Neoptera</taxon>
        <taxon>Endopterygota</taxon>
        <taxon>Coleoptera</taxon>
        <taxon>Polyphaga</taxon>
        <taxon>Cucujiformia</taxon>
        <taxon>Chrysomeloidea</taxon>
        <taxon>Cerambycidae</taxon>
        <taxon>Lamiinae</taxon>
        <taxon>Monochamini</taxon>
        <taxon>Molorchus</taxon>
    </lineage>
</organism>
<dbReference type="InterPro" id="IPR001878">
    <property type="entry name" value="Znf_CCHC"/>
</dbReference>
<comment type="caution">
    <text evidence="2">The sequence shown here is derived from an EMBL/GenBank/DDBJ whole genome shotgun (WGS) entry which is preliminary data.</text>
</comment>
<feature type="domain" description="CCHC-type" evidence="1">
    <location>
        <begin position="252"/>
        <end position="268"/>
    </location>
</feature>
<dbReference type="EMBL" id="JAPWTJ010000256">
    <property type="protein sequence ID" value="KAJ8980501.1"/>
    <property type="molecule type" value="Genomic_DNA"/>
</dbReference>
<dbReference type="SMART" id="SM00343">
    <property type="entry name" value="ZnF_C2HC"/>
    <property type="match status" value="1"/>
</dbReference>
<protein>
    <recommendedName>
        <fullName evidence="1">CCHC-type domain-containing protein</fullName>
    </recommendedName>
</protein>
<evidence type="ECO:0000313" key="3">
    <source>
        <dbReference type="Proteomes" id="UP001162164"/>
    </source>
</evidence>
<gene>
    <name evidence="2" type="ORF">NQ317_005684</name>
</gene>
<sequence>MEEMKKLKSIIKHQTNKIDMLTEQITKLIGKFAQFEDKSCKQSKSIETVVTELKKDVISNNLTYANIVTGSKVGEKKTARNNDPVVIVKPREVQESDKTKNDIKKSIDLSKLGAGVLGIKEVSKGQVVIRCGDKEDMDKIKSKIEEEMSRDYEITSPTLKRPEIKIIGINQDDNDTDEGLIEAIIHQNLSSQIKEENGFHLKIIKRLKTKNETQFTLILESDPNTHRMLLNKNKIFVGWSRGKAYDYVYVNRCYKCLGFNHIAKDCRNSKACSKCSLDHEGECKTKQNKCTNCKNAIEKYKIKIKDNHSAYDPNCPCYLRILNSARRRVDYSQDQ</sequence>
<proteinExistence type="predicted"/>
<keyword evidence="3" id="KW-1185">Reference proteome</keyword>
<evidence type="ECO:0000259" key="1">
    <source>
        <dbReference type="SMART" id="SM00343"/>
    </source>
</evidence>